<name>A0A0U3B7K4_9ALTE</name>
<protein>
    <submittedName>
        <fullName evidence="1">Uncharacterized protein</fullName>
    </submittedName>
</protein>
<dbReference type="AlphaFoldDB" id="A0A0U3B7K4"/>
<accession>A0A0U3B7K4</accession>
<evidence type="ECO:0000313" key="2">
    <source>
        <dbReference type="Proteomes" id="UP000068447"/>
    </source>
</evidence>
<dbReference type="STRING" id="1526571.AT746_15620"/>
<proteinExistence type="predicted"/>
<sequence>MNKMGRMEWNIVLNAIAEKLTFRRLFRFQLRNTRLASATVTFALRTDWLISQMSMAQYRSLRENYSTKLNKVQSKPLFGNVVIANK</sequence>
<gene>
    <name evidence="1" type="ORF">AT746_15620</name>
</gene>
<organism evidence="1 2">
    <name type="scientific">Lacimicrobium alkaliphilum</name>
    <dbReference type="NCBI Taxonomy" id="1526571"/>
    <lineage>
        <taxon>Bacteria</taxon>
        <taxon>Pseudomonadati</taxon>
        <taxon>Pseudomonadota</taxon>
        <taxon>Gammaproteobacteria</taxon>
        <taxon>Alteromonadales</taxon>
        <taxon>Alteromonadaceae</taxon>
        <taxon>Lacimicrobium</taxon>
    </lineage>
</organism>
<dbReference type="EMBL" id="CP013650">
    <property type="protein sequence ID" value="ALS99545.1"/>
    <property type="molecule type" value="Genomic_DNA"/>
</dbReference>
<dbReference type="Proteomes" id="UP000068447">
    <property type="component" value="Chromosome"/>
</dbReference>
<evidence type="ECO:0000313" key="1">
    <source>
        <dbReference type="EMBL" id="ALS99545.1"/>
    </source>
</evidence>
<keyword evidence="2" id="KW-1185">Reference proteome</keyword>
<dbReference type="KEGG" id="lal:AT746_15620"/>
<reference evidence="1 2" key="1">
    <citation type="submission" date="2015-12" db="EMBL/GenBank/DDBJ databases">
        <title>Complete genome of Lacimicrobium alkaliphilum KCTC 32984.</title>
        <authorList>
            <person name="Kim S.-G."/>
            <person name="Lee Y.-J."/>
        </authorList>
    </citation>
    <scope>NUCLEOTIDE SEQUENCE [LARGE SCALE GENOMIC DNA]</scope>
    <source>
        <strain evidence="1 2">YelD216</strain>
    </source>
</reference>